<feature type="transmembrane region" description="Helical" evidence="5">
    <location>
        <begin position="360"/>
        <end position="381"/>
    </location>
</feature>
<reference evidence="7 8" key="1">
    <citation type="submission" date="2024-08" db="EMBL/GenBank/DDBJ databases">
        <authorList>
            <person name="Lu H."/>
        </authorList>
    </citation>
    <scope>NUCLEOTIDE SEQUENCE [LARGE SCALE GENOMIC DNA]</scope>
    <source>
        <strain evidence="7 8">DXS20W</strain>
    </source>
</reference>
<accession>A0ABW7GSA3</accession>
<dbReference type="Proteomes" id="UP001606302">
    <property type="component" value="Unassembled WGS sequence"/>
</dbReference>
<dbReference type="Pfam" id="PF07690">
    <property type="entry name" value="MFS_1"/>
    <property type="match status" value="1"/>
</dbReference>
<evidence type="ECO:0000256" key="4">
    <source>
        <dbReference type="ARBA" id="ARBA00023136"/>
    </source>
</evidence>
<name>A0ABW7GSA3_9BURK</name>
<gene>
    <name evidence="7" type="ORF">ACG04Q_23690</name>
</gene>
<evidence type="ECO:0000256" key="2">
    <source>
        <dbReference type="ARBA" id="ARBA00022692"/>
    </source>
</evidence>
<dbReference type="PROSITE" id="PS50850">
    <property type="entry name" value="MFS"/>
    <property type="match status" value="1"/>
</dbReference>
<feature type="transmembrane region" description="Helical" evidence="5">
    <location>
        <begin position="271"/>
        <end position="291"/>
    </location>
</feature>
<comment type="subcellular location">
    <subcellularLocation>
        <location evidence="1">Membrane</location>
        <topology evidence="1">Multi-pass membrane protein</topology>
    </subcellularLocation>
</comment>
<feature type="domain" description="Major facilitator superfamily (MFS) profile" evidence="6">
    <location>
        <begin position="9"/>
        <end position="385"/>
    </location>
</feature>
<feature type="transmembrane region" description="Helical" evidence="5">
    <location>
        <begin position="41"/>
        <end position="63"/>
    </location>
</feature>
<evidence type="ECO:0000256" key="1">
    <source>
        <dbReference type="ARBA" id="ARBA00004141"/>
    </source>
</evidence>
<dbReference type="EMBL" id="JBIGHX010000010">
    <property type="protein sequence ID" value="MFG6464595.1"/>
    <property type="molecule type" value="Genomic_DNA"/>
</dbReference>
<feature type="transmembrane region" description="Helical" evidence="5">
    <location>
        <begin position="297"/>
        <end position="320"/>
    </location>
</feature>
<feature type="transmembrane region" description="Helical" evidence="5">
    <location>
        <begin position="131"/>
        <end position="149"/>
    </location>
</feature>
<feature type="transmembrane region" description="Helical" evidence="5">
    <location>
        <begin position="332"/>
        <end position="354"/>
    </location>
</feature>
<dbReference type="SUPFAM" id="SSF103473">
    <property type="entry name" value="MFS general substrate transporter"/>
    <property type="match status" value="1"/>
</dbReference>
<dbReference type="RefSeq" id="WP_394514029.1">
    <property type="nucleotide sequence ID" value="NZ_JBIGHX010000010.1"/>
</dbReference>
<dbReference type="InterPro" id="IPR001958">
    <property type="entry name" value="Tet-R_TetA/multi-R_MdtG-like"/>
</dbReference>
<dbReference type="Gene3D" id="1.20.1250.20">
    <property type="entry name" value="MFS general substrate transporter like domains"/>
    <property type="match status" value="1"/>
</dbReference>
<dbReference type="InterPro" id="IPR036259">
    <property type="entry name" value="MFS_trans_sf"/>
</dbReference>
<evidence type="ECO:0000313" key="7">
    <source>
        <dbReference type="EMBL" id="MFG6464595.1"/>
    </source>
</evidence>
<evidence type="ECO:0000256" key="3">
    <source>
        <dbReference type="ARBA" id="ARBA00022989"/>
    </source>
</evidence>
<keyword evidence="4 5" id="KW-0472">Membrane</keyword>
<organism evidence="7 8">
    <name type="scientific">Pelomonas lactea</name>
    <dbReference type="NCBI Taxonomy" id="3299030"/>
    <lineage>
        <taxon>Bacteria</taxon>
        <taxon>Pseudomonadati</taxon>
        <taxon>Pseudomonadota</taxon>
        <taxon>Betaproteobacteria</taxon>
        <taxon>Burkholderiales</taxon>
        <taxon>Sphaerotilaceae</taxon>
        <taxon>Roseateles</taxon>
    </lineage>
</organism>
<dbReference type="PRINTS" id="PR01035">
    <property type="entry name" value="TCRTETA"/>
</dbReference>
<sequence>MTAATRWGPVLLLCAGGVLAGGQFAKVSVEFTRLQALYGVAPARMGLALSTVGLVGLLFGVLAGGLAPRIGFRRLLLAGLAGGAALSALQALVPPFGWFWASRVPEGLSHLAIMVATPALLLHASAPAHRAVVMGLWTTVVGLSFAVLAGVDRLLPAGLAPRDALAGHALLMAAAAVAVRLCVADAPAAPGARRPGLLALHAQAYADLRTALPGLGFFFYAFPTIALITFVPPASGAGAGFATVLPLLATAGTLAAGWLARQGSAGTRLALRAYAALALSALALALAARLAGPVAPLAPLALLVLACAGLAGGASATLIPQLHADPAGQARASGVLVQLGNLGSVTGPPLFAALAVPHGLAGLALLTALAALGAVGLMAAAGRRLERS</sequence>
<proteinExistence type="predicted"/>
<feature type="transmembrane region" description="Helical" evidence="5">
    <location>
        <begin position="237"/>
        <end position="259"/>
    </location>
</feature>
<protein>
    <submittedName>
        <fullName evidence="7">MFS transporter</fullName>
    </submittedName>
</protein>
<feature type="transmembrane region" description="Helical" evidence="5">
    <location>
        <begin position="75"/>
        <end position="101"/>
    </location>
</feature>
<comment type="caution">
    <text evidence="7">The sequence shown here is derived from an EMBL/GenBank/DDBJ whole genome shotgun (WGS) entry which is preliminary data.</text>
</comment>
<keyword evidence="3 5" id="KW-1133">Transmembrane helix</keyword>
<feature type="transmembrane region" description="Helical" evidence="5">
    <location>
        <begin position="210"/>
        <end position="231"/>
    </location>
</feature>
<evidence type="ECO:0000313" key="8">
    <source>
        <dbReference type="Proteomes" id="UP001606302"/>
    </source>
</evidence>
<evidence type="ECO:0000256" key="5">
    <source>
        <dbReference type="SAM" id="Phobius"/>
    </source>
</evidence>
<evidence type="ECO:0000259" key="6">
    <source>
        <dbReference type="PROSITE" id="PS50850"/>
    </source>
</evidence>
<keyword evidence="8" id="KW-1185">Reference proteome</keyword>
<dbReference type="InterPro" id="IPR020846">
    <property type="entry name" value="MFS_dom"/>
</dbReference>
<keyword evidence="2 5" id="KW-0812">Transmembrane</keyword>
<dbReference type="InterPro" id="IPR011701">
    <property type="entry name" value="MFS"/>
</dbReference>
<feature type="transmembrane region" description="Helical" evidence="5">
    <location>
        <begin position="169"/>
        <end position="189"/>
    </location>
</feature>
<feature type="transmembrane region" description="Helical" evidence="5">
    <location>
        <begin position="107"/>
        <end position="124"/>
    </location>
</feature>